<keyword evidence="1 7" id="KW-0723">Serine/threonine-protein kinase</keyword>
<dbReference type="InterPro" id="IPR000719">
    <property type="entry name" value="Prot_kinase_dom"/>
</dbReference>
<dbReference type="GO" id="GO:1904853">
    <property type="term" value="P:protein localization to ascospore wall"/>
    <property type="evidence" value="ECO:0007669"/>
    <property type="project" value="EnsemblFungi"/>
</dbReference>
<sequence>MNNLIGDGARGSINNYFYKTKLELPLYDIKNSKKPTEQIEGPRVPRTIHESSKVSLPQRYEVVQVLGKGSYGIVCSVRDLNSNTNNALLAVKKITNIFYKEILIKRAIRELKFIKYFRGHKNIVSLLDVDIVLDAPYDGLYCYQELIDYDLAKVVHSSVLLTEFHIKYFFYQILCGLKYIHSADVLHRDLKPGNILCTLNGTLKICDFGLARGISQTVLQKANRQNSTNEPVQYYNLDITNYVATRWYRAPELILSHNEYDKSIDIWSCGCILAEFYGRKPVFMGKDAMHQIFEIIKVIGSPSKELLETYGSSKSWTVYNSNMINYKKKEWSEVYPHATAQATDLMENLMKWVSKDRYTVEEAIEHPFLSDVRNKDDEPICPYGEFDFLYEYELHSMQDLRNYLVNEVNTFKSEKKIIFNKSHSRSQMTI</sequence>
<evidence type="ECO:0000313" key="9">
    <source>
        <dbReference type="EMBL" id="CCE65725.1"/>
    </source>
</evidence>
<evidence type="ECO:0000256" key="3">
    <source>
        <dbReference type="ARBA" id="ARBA00022741"/>
    </source>
</evidence>
<dbReference type="InterPro" id="IPR011009">
    <property type="entry name" value="Kinase-like_dom_sf"/>
</dbReference>
<gene>
    <name evidence="9" type="primary">TPHA0M01500</name>
    <name evidence="9" type="ordered locus">TPHA_0M01500</name>
</gene>
<keyword evidence="5 6" id="KW-0067">ATP-binding</keyword>
<feature type="binding site" evidence="6">
    <location>
        <position position="93"/>
    </location>
    <ligand>
        <name>ATP</name>
        <dbReference type="ChEBI" id="CHEBI:30616"/>
    </ligand>
</feature>
<keyword evidence="10" id="KW-1185">Reference proteome</keyword>
<dbReference type="eggNOG" id="KOG0660">
    <property type="taxonomic scope" value="Eukaryota"/>
</dbReference>
<keyword evidence="4" id="KW-0418">Kinase</keyword>
<dbReference type="OrthoDB" id="192887at2759"/>
<dbReference type="PANTHER" id="PTHR24055">
    <property type="entry name" value="MITOGEN-ACTIVATED PROTEIN KINASE"/>
    <property type="match status" value="1"/>
</dbReference>
<dbReference type="FunFam" id="1.10.510.10:FF:000040">
    <property type="entry name" value="Mitogen-activated protein kinase"/>
    <property type="match status" value="1"/>
</dbReference>
<dbReference type="KEGG" id="tpf:TPHA_0M01500"/>
<dbReference type="GO" id="GO:0030476">
    <property type="term" value="P:ascospore wall assembly"/>
    <property type="evidence" value="ECO:0007669"/>
    <property type="project" value="EnsemblFungi"/>
</dbReference>
<dbReference type="PROSITE" id="PS00107">
    <property type="entry name" value="PROTEIN_KINASE_ATP"/>
    <property type="match status" value="1"/>
</dbReference>
<comment type="similarity">
    <text evidence="7">Belongs to the protein kinase superfamily.</text>
</comment>
<dbReference type="AlphaFoldDB" id="G8C0L0"/>
<dbReference type="STRING" id="1071381.G8C0L0"/>
<evidence type="ECO:0000256" key="5">
    <source>
        <dbReference type="ARBA" id="ARBA00022840"/>
    </source>
</evidence>
<dbReference type="Proteomes" id="UP000005666">
    <property type="component" value="Chromosome 13"/>
</dbReference>
<accession>G8C0L0</accession>
<keyword evidence="2" id="KW-0808">Transferase</keyword>
<dbReference type="PROSITE" id="PS00108">
    <property type="entry name" value="PROTEIN_KINASE_ST"/>
    <property type="match status" value="1"/>
</dbReference>
<dbReference type="SUPFAM" id="SSF56112">
    <property type="entry name" value="Protein kinase-like (PK-like)"/>
    <property type="match status" value="1"/>
</dbReference>
<evidence type="ECO:0000256" key="7">
    <source>
        <dbReference type="RuleBase" id="RU000304"/>
    </source>
</evidence>
<evidence type="ECO:0000256" key="4">
    <source>
        <dbReference type="ARBA" id="ARBA00022777"/>
    </source>
</evidence>
<dbReference type="InterPro" id="IPR050117">
    <property type="entry name" value="MAPK"/>
</dbReference>
<dbReference type="HOGENOM" id="CLU_000288_181_1_1"/>
<dbReference type="GO" id="GO:0005524">
    <property type="term" value="F:ATP binding"/>
    <property type="evidence" value="ECO:0007669"/>
    <property type="project" value="UniProtKB-UniRule"/>
</dbReference>
<dbReference type="InterPro" id="IPR008271">
    <property type="entry name" value="Ser/Thr_kinase_AS"/>
</dbReference>
<dbReference type="Pfam" id="PF00069">
    <property type="entry name" value="Pkinase"/>
    <property type="match status" value="1"/>
</dbReference>
<keyword evidence="3 6" id="KW-0547">Nucleotide-binding</keyword>
<dbReference type="InterPro" id="IPR017441">
    <property type="entry name" value="Protein_kinase_ATP_BS"/>
</dbReference>
<dbReference type="EMBL" id="HE612868">
    <property type="protein sequence ID" value="CCE65725.1"/>
    <property type="molecule type" value="Genomic_DNA"/>
</dbReference>
<dbReference type="Gene3D" id="1.10.510.10">
    <property type="entry name" value="Transferase(Phosphotransferase) domain 1"/>
    <property type="match status" value="1"/>
</dbReference>
<proteinExistence type="inferred from homology"/>
<evidence type="ECO:0000259" key="8">
    <source>
        <dbReference type="PROSITE" id="PS50011"/>
    </source>
</evidence>
<dbReference type="Gene3D" id="3.30.200.20">
    <property type="entry name" value="Phosphorylase Kinase, domain 1"/>
    <property type="match status" value="1"/>
</dbReference>
<evidence type="ECO:0000256" key="6">
    <source>
        <dbReference type="PROSITE-ProRule" id="PRU10141"/>
    </source>
</evidence>
<evidence type="ECO:0000256" key="1">
    <source>
        <dbReference type="ARBA" id="ARBA00022527"/>
    </source>
</evidence>
<reference evidence="9 10" key="1">
    <citation type="journal article" date="2011" name="Proc. Natl. Acad. Sci. U.S.A.">
        <title>Evolutionary erosion of yeast sex chromosomes by mating-type switching accidents.</title>
        <authorList>
            <person name="Gordon J.L."/>
            <person name="Armisen D."/>
            <person name="Proux-Wera E."/>
            <person name="Oheigeartaigh S.S."/>
            <person name="Byrne K.P."/>
            <person name="Wolfe K.H."/>
        </authorList>
    </citation>
    <scope>NUCLEOTIDE SEQUENCE [LARGE SCALE GENOMIC DNA]</scope>
    <source>
        <strain evidence="10">ATCC 24235 / CBS 4417 / NBRC 1672 / NRRL Y-8282 / UCD 70-5</strain>
    </source>
</reference>
<protein>
    <recommendedName>
        <fullName evidence="8">Protein kinase domain-containing protein</fullName>
    </recommendedName>
</protein>
<evidence type="ECO:0000313" key="10">
    <source>
        <dbReference type="Proteomes" id="UP000005666"/>
    </source>
</evidence>
<name>G8C0L0_TETPH</name>
<feature type="domain" description="Protein kinase" evidence="8">
    <location>
        <begin position="60"/>
        <end position="369"/>
    </location>
</feature>
<evidence type="ECO:0000256" key="2">
    <source>
        <dbReference type="ARBA" id="ARBA00022679"/>
    </source>
</evidence>
<dbReference type="GeneID" id="11531971"/>
<dbReference type="RefSeq" id="XP_003688159.1">
    <property type="nucleotide sequence ID" value="XM_003688111.1"/>
</dbReference>
<dbReference type="PROSITE" id="PS50011">
    <property type="entry name" value="PROTEIN_KINASE_DOM"/>
    <property type="match status" value="1"/>
</dbReference>
<dbReference type="GO" id="GO:0004707">
    <property type="term" value="F:MAP kinase activity"/>
    <property type="evidence" value="ECO:0007669"/>
    <property type="project" value="EnsemblFungi"/>
</dbReference>
<dbReference type="OMA" id="GLYCFQE"/>
<dbReference type="GO" id="GO:0070056">
    <property type="term" value="C:prospore membrane leading edge"/>
    <property type="evidence" value="ECO:0007669"/>
    <property type="project" value="EnsemblFungi"/>
</dbReference>
<dbReference type="SMART" id="SM00220">
    <property type="entry name" value="S_TKc"/>
    <property type="match status" value="1"/>
</dbReference>
<organism evidence="9 10">
    <name type="scientific">Tetrapisispora phaffii (strain ATCC 24235 / CBS 4417 / NBRC 1672 / NRRL Y-8282 / UCD 70-5)</name>
    <name type="common">Yeast</name>
    <name type="synonym">Fabospora phaffii</name>
    <dbReference type="NCBI Taxonomy" id="1071381"/>
    <lineage>
        <taxon>Eukaryota</taxon>
        <taxon>Fungi</taxon>
        <taxon>Dikarya</taxon>
        <taxon>Ascomycota</taxon>
        <taxon>Saccharomycotina</taxon>
        <taxon>Saccharomycetes</taxon>
        <taxon>Saccharomycetales</taxon>
        <taxon>Saccharomycetaceae</taxon>
        <taxon>Tetrapisispora</taxon>
    </lineage>
</organism>